<organism evidence="1 2">
    <name type="scientific">Elysia crispata</name>
    <name type="common">lettuce slug</name>
    <dbReference type="NCBI Taxonomy" id="231223"/>
    <lineage>
        <taxon>Eukaryota</taxon>
        <taxon>Metazoa</taxon>
        <taxon>Spiralia</taxon>
        <taxon>Lophotrochozoa</taxon>
        <taxon>Mollusca</taxon>
        <taxon>Gastropoda</taxon>
        <taxon>Heterobranchia</taxon>
        <taxon>Euthyneura</taxon>
        <taxon>Panpulmonata</taxon>
        <taxon>Sacoglossa</taxon>
        <taxon>Placobranchoidea</taxon>
        <taxon>Plakobranchidae</taxon>
        <taxon>Elysia</taxon>
    </lineage>
</organism>
<proteinExistence type="predicted"/>
<reference evidence="1" key="1">
    <citation type="journal article" date="2023" name="G3 (Bethesda)">
        <title>A reference genome for the long-term kleptoplast-retaining sea slug Elysia crispata morphotype clarki.</title>
        <authorList>
            <person name="Eastman K.E."/>
            <person name="Pendleton A.L."/>
            <person name="Shaikh M.A."/>
            <person name="Suttiyut T."/>
            <person name="Ogas R."/>
            <person name="Tomko P."/>
            <person name="Gavelis G."/>
            <person name="Widhalm J.R."/>
            <person name="Wisecaver J.H."/>
        </authorList>
    </citation>
    <scope>NUCLEOTIDE SEQUENCE</scope>
    <source>
        <strain evidence="1">ECLA1</strain>
    </source>
</reference>
<keyword evidence="2" id="KW-1185">Reference proteome</keyword>
<evidence type="ECO:0000313" key="1">
    <source>
        <dbReference type="EMBL" id="KAK3742509.1"/>
    </source>
</evidence>
<accession>A0AAE0YFM7</accession>
<evidence type="ECO:0000313" key="2">
    <source>
        <dbReference type="Proteomes" id="UP001283361"/>
    </source>
</evidence>
<sequence>MLQANQVCFTENQTIRNREETRYAKAGRVELWTDSHGAPDFLMLRFYLTPRPHPWLRPGVKRSSISNLGTEMLDYHGARLSDVAPSESTSGCP</sequence>
<dbReference type="Proteomes" id="UP001283361">
    <property type="component" value="Unassembled WGS sequence"/>
</dbReference>
<comment type="caution">
    <text evidence="1">The sequence shown here is derived from an EMBL/GenBank/DDBJ whole genome shotgun (WGS) entry which is preliminary data.</text>
</comment>
<dbReference type="EMBL" id="JAWDGP010006349">
    <property type="protein sequence ID" value="KAK3742509.1"/>
    <property type="molecule type" value="Genomic_DNA"/>
</dbReference>
<gene>
    <name evidence="1" type="ORF">RRG08_060011</name>
</gene>
<dbReference type="AlphaFoldDB" id="A0AAE0YFM7"/>
<protein>
    <submittedName>
        <fullName evidence="1">Uncharacterized protein</fullName>
    </submittedName>
</protein>
<name>A0AAE0YFM7_9GAST</name>